<dbReference type="GO" id="GO:0016747">
    <property type="term" value="F:acyltransferase activity, transferring groups other than amino-acyl groups"/>
    <property type="evidence" value="ECO:0007669"/>
    <property type="project" value="InterPro"/>
</dbReference>
<protein>
    <submittedName>
        <fullName evidence="2">Protein N-acetyltransferase, RimJ/RimL family</fullName>
    </submittedName>
</protein>
<gene>
    <name evidence="2" type="ORF">SAMN04488036_10987</name>
</gene>
<sequence length="174" mass="19310">MSLTLNIPTVETERLILRNYRESDLDAVAAFNQTERSHWIGGPKNRHECWRVIIGIIGHWALRGYGLWMIEEKATGKQAGAAGIIHHEGWGEPELGWHLYDGFEGKGIAYEAALAARTYAAQNFGITAPISHIDPENTRSIALAKRLGATYERDGEVIGHACHIYRHPVTEAAA</sequence>
<dbReference type="OrthoDB" id="6293260at2"/>
<reference evidence="3" key="1">
    <citation type="submission" date="2016-10" db="EMBL/GenBank/DDBJ databases">
        <authorList>
            <person name="Varghese N."/>
            <person name="Submissions S."/>
        </authorList>
    </citation>
    <scope>NUCLEOTIDE SEQUENCE [LARGE SCALE GENOMIC DNA]</scope>
    <source>
        <strain evidence="3">DSM 28453</strain>
    </source>
</reference>
<dbReference type="Pfam" id="PF13302">
    <property type="entry name" value="Acetyltransf_3"/>
    <property type="match status" value="1"/>
</dbReference>
<keyword evidence="3" id="KW-1185">Reference proteome</keyword>
<dbReference type="InterPro" id="IPR000182">
    <property type="entry name" value="GNAT_dom"/>
</dbReference>
<name>A0A1I4GN58_9RHOB</name>
<dbReference type="InterPro" id="IPR016181">
    <property type="entry name" value="Acyl_CoA_acyltransferase"/>
</dbReference>
<dbReference type="SUPFAM" id="SSF55729">
    <property type="entry name" value="Acyl-CoA N-acyltransferases (Nat)"/>
    <property type="match status" value="1"/>
</dbReference>
<dbReference type="InterPro" id="IPR051531">
    <property type="entry name" value="N-acetyltransferase"/>
</dbReference>
<dbReference type="Proteomes" id="UP000198851">
    <property type="component" value="Unassembled WGS sequence"/>
</dbReference>
<keyword evidence="2" id="KW-0808">Transferase</keyword>
<dbReference type="STRING" id="1280847.SAMN04488036_10987"/>
<dbReference type="Gene3D" id="3.40.630.30">
    <property type="match status" value="1"/>
</dbReference>
<proteinExistence type="predicted"/>
<dbReference type="PANTHER" id="PTHR43792:SF1">
    <property type="entry name" value="N-ACETYLTRANSFERASE DOMAIN-CONTAINING PROTEIN"/>
    <property type="match status" value="1"/>
</dbReference>
<dbReference type="PANTHER" id="PTHR43792">
    <property type="entry name" value="GNAT FAMILY, PUTATIVE (AFU_ORTHOLOGUE AFUA_3G00765)-RELATED-RELATED"/>
    <property type="match status" value="1"/>
</dbReference>
<feature type="domain" description="N-acetyltransferase" evidence="1">
    <location>
        <begin position="14"/>
        <end position="150"/>
    </location>
</feature>
<organism evidence="2 3">
    <name type="scientific">Shimia haliotis</name>
    <dbReference type="NCBI Taxonomy" id="1280847"/>
    <lineage>
        <taxon>Bacteria</taxon>
        <taxon>Pseudomonadati</taxon>
        <taxon>Pseudomonadota</taxon>
        <taxon>Alphaproteobacteria</taxon>
        <taxon>Rhodobacterales</taxon>
        <taxon>Roseobacteraceae</taxon>
    </lineage>
</organism>
<accession>A0A1I4GN58</accession>
<dbReference type="RefSeq" id="WP_093325564.1">
    <property type="nucleotide sequence ID" value="NZ_FOSZ01000009.1"/>
</dbReference>
<evidence type="ECO:0000259" key="1">
    <source>
        <dbReference type="Pfam" id="PF13302"/>
    </source>
</evidence>
<dbReference type="AlphaFoldDB" id="A0A1I4GN58"/>
<dbReference type="EMBL" id="FOSZ01000009">
    <property type="protein sequence ID" value="SFL31502.1"/>
    <property type="molecule type" value="Genomic_DNA"/>
</dbReference>
<evidence type="ECO:0000313" key="3">
    <source>
        <dbReference type="Proteomes" id="UP000198851"/>
    </source>
</evidence>
<evidence type="ECO:0000313" key="2">
    <source>
        <dbReference type="EMBL" id="SFL31502.1"/>
    </source>
</evidence>